<proteinExistence type="predicted"/>
<reference evidence="1" key="1">
    <citation type="submission" date="2022-07" db="EMBL/GenBank/DDBJ databases">
        <title>Bombella genomes.</title>
        <authorList>
            <person name="Harer L."/>
            <person name="Styblova S."/>
            <person name="Ehrmann M."/>
        </authorList>
    </citation>
    <scope>NUCLEOTIDE SEQUENCE</scope>
    <source>
        <strain evidence="1">TMW 2.2543</strain>
    </source>
</reference>
<evidence type="ECO:0000313" key="2">
    <source>
        <dbReference type="Proteomes" id="UP001165576"/>
    </source>
</evidence>
<evidence type="ECO:0000313" key="1">
    <source>
        <dbReference type="EMBL" id="MCX5617635.1"/>
    </source>
</evidence>
<comment type="caution">
    <text evidence="1">The sequence shown here is derived from an EMBL/GenBank/DDBJ whole genome shotgun (WGS) entry which is preliminary data.</text>
</comment>
<gene>
    <name evidence="1" type="ORF">NQF86_02970</name>
</gene>
<keyword evidence="2" id="KW-1185">Reference proteome</keyword>
<protein>
    <submittedName>
        <fullName evidence="1">Capsular biosynthesis protein</fullName>
    </submittedName>
</protein>
<dbReference type="EMBL" id="JANIDY010000001">
    <property type="protein sequence ID" value="MCX5617635.1"/>
    <property type="molecule type" value="Genomic_DNA"/>
</dbReference>
<sequence length="456" mass="51832">MPNHIKTTSTAQSPEDAARVRRPSNFFEDPRLTETDTLVPISLENPPQKKRNFLLLQGLMGPFFQYIGRALKKRGHGVWKINFNGGDELFWRLGGGIAFRNNYGAWPAFFGSILQKYHITDVLLFGDCRELHRQAILICREMGIAVHVFEEGYIRPDWVTLELGGVNGNSTLPKDPEWYYQHASQLPPAAPHKSVPSSFRRRALEGVAYNAATILLKWRFPHWTDYRPWPPLVEGIGWLRRLCRRRKAKQRSAILTDWLLEGAKPYMLLPLQLDADAQLRLHSSYSGVAEVITEVLVSFAKYAPLEMRLVIKEHPLDNGVQDWKKLVHRLATAHGISNRVDYMELGDIATLVRHARGVVTVNSTTGTLALAHNVPVITLGQAIYDMPGLTDQSMLKDFWRAPHPPSPLIFAAFRRVLIEQCLIPGGFFSEEGLEKLTNSAIIRIEQYHHSHMSKNQ</sequence>
<organism evidence="1 2">
    <name type="scientific">Bombella pluederhausensis</name>
    <dbReference type="NCBI Taxonomy" id="2967336"/>
    <lineage>
        <taxon>Bacteria</taxon>
        <taxon>Pseudomonadati</taxon>
        <taxon>Pseudomonadota</taxon>
        <taxon>Alphaproteobacteria</taxon>
        <taxon>Acetobacterales</taxon>
        <taxon>Acetobacteraceae</taxon>
        <taxon>Bombella</taxon>
    </lineage>
</organism>
<dbReference type="Proteomes" id="UP001165576">
    <property type="component" value="Unassembled WGS sequence"/>
</dbReference>
<dbReference type="CDD" id="cd16441">
    <property type="entry name" value="beta_Kdo_transferase_KpsS"/>
    <property type="match status" value="1"/>
</dbReference>
<dbReference type="RefSeq" id="WP_266116109.1">
    <property type="nucleotide sequence ID" value="NZ_JANIDY010000001.1"/>
</dbReference>
<accession>A0ABT3WEV1</accession>
<name>A0ABT3WEV1_9PROT</name>
<dbReference type="InterPro" id="IPR007833">
    <property type="entry name" value="Capsule_polysaccharide_synth"/>
</dbReference>
<dbReference type="Pfam" id="PF05159">
    <property type="entry name" value="Capsule_synth"/>
    <property type="match status" value="1"/>
</dbReference>